<organism evidence="7 8">
    <name type="scientific">Streptantibioticus parmotrematis</name>
    <dbReference type="NCBI Taxonomy" id="2873249"/>
    <lineage>
        <taxon>Bacteria</taxon>
        <taxon>Bacillati</taxon>
        <taxon>Actinomycetota</taxon>
        <taxon>Actinomycetes</taxon>
        <taxon>Kitasatosporales</taxon>
        <taxon>Streptomycetaceae</taxon>
        <taxon>Streptantibioticus</taxon>
    </lineage>
</organism>
<dbReference type="InterPro" id="IPR009003">
    <property type="entry name" value="Peptidase_S1_PA"/>
</dbReference>
<evidence type="ECO:0000259" key="6">
    <source>
        <dbReference type="SMART" id="SM00228"/>
    </source>
</evidence>
<dbReference type="RefSeq" id="WP_222974209.1">
    <property type="nucleotide sequence ID" value="NZ_JAINVZ010000002.1"/>
</dbReference>
<proteinExistence type="inferred from homology"/>
<comment type="similarity">
    <text evidence="1">Belongs to the peptidase S1C family.</text>
</comment>
<accession>A0ABS7QLV8</accession>
<dbReference type="InterPro" id="IPR043504">
    <property type="entry name" value="Peptidase_S1_PA_chymotrypsin"/>
</dbReference>
<dbReference type="SUPFAM" id="SSF50494">
    <property type="entry name" value="Trypsin-like serine proteases"/>
    <property type="match status" value="1"/>
</dbReference>
<evidence type="ECO:0000313" key="8">
    <source>
        <dbReference type="Proteomes" id="UP001198565"/>
    </source>
</evidence>
<dbReference type="InterPro" id="IPR001478">
    <property type="entry name" value="PDZ"/>
</dbReference>
<evidence type="ECO:0000256" key="3">
    <source>
        <dbReference type="ARBA" id="ARBA00022801"/>
    </source>
</evidence>
<dbReference type="InterPro" id="IPR036034">
    <property type="entry name" value="PDZ_sf"/>
</dbReference>
<comment type="caution">
    <text evidence="7">The sequence shown here is derived from an EMBL/GenBank/DDBJ whole genome shotgun (WGS) entry which is preliminary data.</text>
</comment>
<dbReference type="EMBL" id="JAINVZ010000002">
    <property type="protein sequence ID" value="MBY8884180.1"/>
    <property type="molecule type" value="Genomic_DNA"/>
</dbReference>
<keyword evidence="8" id="KW-1185">Reference proteome</keyword>
<keyword evidence="5" id="KW-0812">Transmembrane</keyword>
<dbReference type="Gene3D" id="2.40.10.10">
    <property type="entry name" value="Trypsin-like serine proteases"/>
    <property type="match status" value="2"/>
</dbReference>
<feature type="compositionally biased region" description="Basic residues" evidence="4">
    <location>
        <begin position="7"/>
        <end position="17"/>
    </location>
</feature>
<keyword evidence="3" id="KW-0378">Hydrolase</keyword>
<dbReference type="SMART" id="SM00228">
    <property type="entry name" value="PDZ"/>
    <property type="match status" value="1"/>
</dbReference>
<feature type="region of interest" description="Disordered" evidence="4">
    <location>
        <begin position="1"/>
        <end position="101"/>
    </location>
</feature>
<dbReference type="Pfam" id="PF13365">
    <property type="entry name" value="Trypsin_2"/>
    <property type="match status" value="1"/>
</dbReference>
<dbReference type="SUPFAM" id="SSF50156">
    <property type="entry name" value="PDZ domain-like"/>
    <property type="match status" value="1"/>
</dbReference>
<dbReference type="PANTHER" id="PTHR43343">
    <property type="entry name" value="PEPTIDASE S12"/>
    <property type="match status" value="1"/>
</dbReference>
<evidence type="ECO:0000256" key="5">
    <source>
        <dbReference type="SAM" id="Phobius"/>
    </source>
</evidence>
<evidence type="ECO:0000256" key="1">
    <source>
        <dbReference type="ARBA" id="ARBA00010541"/>
    </source>
</evidence>
<dbReference type="Pfam" id="PF13180">
    <property type="entry name" value="PDZ_2"/>
    <property type="match status" value="1"/>
</dbReference>
<keyword evidence="5" id="KW-1133">Transmembrane helix</keyword>
<dbReference type="InterPro" id="IPR051201">
    <property type="entry name" value="Chloro_Bact_Ser_Proteases"/>
</dbReference>
<gene>
    <name evidence="7" type="ORF">K7472_04880</name>
</gene>
<dbReference type="InterPro" id="IPR001940">
    <property type="entry name" value="Peptidase_S1C"/>
</dbReference>
<dbReference type="Gene3D" id="2.30.42.10">
    <property type="match status" value="1"/>
</dbReference>
<evidence type="ECO:0000256" key="2">
    <source>
        <dbReference type="ARBA" id="ARBA00022670"/>
    </source>
</evidence>
<protein>
    <submittedName>
        <fullName evidence="7">Trypsin-like peptidase domain-containing protein</fullName>
    </submittedName>
</protein>
<dbReference type="PANTHER" id="PTHR43343:SF3">
    <property type="entry name" value="PROTEASE DO-LIKE 8, CHLOROPLASTIC"/>
    <property type="match status" value="1"/>
</dbReference>
<reference evidence="7 8" key="1">
    <citation type="submission" date="2021-08" db="EMBL/GenBank/DDBJ databases">
        <title>Streptomyces sp. PTM05 isolated from lichen.</title>
        <authorList>
            <person name="Somphong A."/>
            <person name="Phongsopitanun W."/>
            <person name="Tanasupawat S."/>
        </authorList>
    </citation>
    <scope>NUCLEOTIDE SEQUENCE [LARGE SCALE GENOMIC DNA]</scope>
    <source>
        <strain evidence="7 8">Ptm05</strain>
    </source>
</reference>
<feature type="compositionally biased region" description="Pro residues" evidence="4">
    <location>
        <begin position="51"/>
        <end position="69"/>
    </location>
</feature>
<feature type="domain" description="PDZ" evidence="6">
    <location>
        <begin position="385"/>
        <end position="454"/>
    </location>
</feature>
<evidence type="ECO:0000313" key="7">
    <source>
        <dbReference type="EMBL" id="MBY8884180.1"/>
    </source>
</evidence>
<name>A0ABS7QLV8_9ACTN</name>
<evidence type="ECO:0000256" key="4">
    <source>
        <dbReference type="SAM" id="MobiDB-lite"/>
    </source>
</evidence>
<dbReference type="Proteomes" id="UP001198565">
    <property type="component" value="Unassembled WGS sequence"/>
</dbReference>
<keyword evidence="2" id="KW-0645">Protease</keyword>
<keyword evidence="5" id="KW-0472">Membrane</keyword>
<feature type="transmembrane region" description="Helical" evidence="5">
    <location>
        <begin position="104"/>
        <end position="126"/>
    </location>
</feature>
<dbReference type="PRINTS" id="PR00834">
    <property type="entry name" value="PROTEASES2C"/>
</dbReference>
<sequence>MNDGKPARPRWWTRPRKDRPAPAAPHTAPPAHGPSRAPGTTPASPGRSNVPAPPYAPVPPPPHDPPPQPGTGTVWHRYDPWAPPGQAALPPPPAPARGPGRRRLLTGAVLLALAAGLAGGLTGAALRGDGGGDSGTVSLPQIPTGGSGQTAPGAVARIAAAALPGVVYIHVKGDGVEGTGTGIVLDTAGHILTNNHVVAPAATSGDISVTFNGGVTRKAAITGRDTGYDLAVVKVDGVSGLRPLTLGDSSAVRIGDPVVAIGAPYDLEGTVTSGIISAKDRAITAGGEGGAGSDVSYMDALQTDAPINPGNSGGPLMNARGQVIGVNSAIRSADDGSGADGSQGGSIGLGFAIPSDEARRVAQQLIDHGHAVHPVIGVTVDMRYTGDGARIAATGPSGAPAVTPGGPGAAAGLKSGDVVTAVDGKPVHTGEDLIVRTRDYRPGERVALTVLRGGHRLTLDLVLGGASGG</sequence>